<comment type="cofactor">
    <cofactor evidence="14">
        <name>[4Fe-4S] cluster</name>
        <dbReference type="ChEBI" id="CHEBI:49883"/>
    </cofactor>
    <text evidence="14">Binds 1 [4Fe-4S] cluster.</text>
</comment>
<dbReference type="PANTHER" id="PTHR42944">
    <property type="entry name" value="ADENINE DNA GLYCOSYLASE"/>
    <property type="match status" value="1"/>
</dbReference>
<evidence type="ECO:0000256" key="1">
    <source>
        <dbReference type="ARBA" id="ARBA00000843"/>
    </source>
</evidence>
<dbReference type="Gene3D" id="1.10.1670.10">
    <property type="entry name" value="Helix-hairpin-Helix base-excision DNA repair enzymes (C-terminal)"/>
    <property type="match status" value="1"/>
</dbReference>
<dbReference type="SUPFAM" id="SSF55811">
    <property type="entry name" value="Nudix"/>
    <property type="match status" value="1"/>
</dbReference>
<evidence type="ECO:0000256" key="6">
    <source>
        <dbReference type="ARBA" id="ARBA00022485"/>
    </source>
</evidence>
<comment type="function">
    <text evidence="2">Adenine glycosylase active on G-A mispairs. MutY also corrects error-prone DNA synthesis past GO lesions which are due to the oxidatively damaged form of guanine: 7,8-dihydro-8-oxoguanine (8-oxo-dGTP).</text>
</comment>
<dbReference type="InterPro" id="IPR029119">
    <property type="entry name" value="MutY_C"/>
</dbReference>
<dbReference type="InterPro" id="IPR003651">
    <property type="entry name" value="Endonuclease3_FeS-loop_motif"/>
</dbReference>
<dbReference type="PANTHER" id="PTHR42944:SF1">
    <property type="entry name" value="ADENINE DNA GLYCOSYLASE"/>
    <property type="match status" value="1"/>
</dbReference>
<dbReference type="RefSeq" id="WP_310345522.1">
    <property type="nucleotide sequence ID" value="NZ_JAVDXO010000010.1"/>
</dbReference>
<dbReference type="Proteomes" id="UP001268089">
    <property type="component" value="Unassembled WGS sequence"/>
</dbReference>
<dbReference type="CDD" id="cd03431">
    <property type="entry name" value="NUDIX_DNA_Glycosylase_C-MutY"/>
    <property type="match status" value="1"/>
</dbReference>
<name>A0ABU1ZS34_9BURK</name>
<dbReference type="Gene3D" id="3.90.79.10">
    <property type="entry name" value="Nucleoside Triphosphate Pyrophosphohydrolase"/>
    <property type="match status" value="1"/>
</dbReference>
<keyword evidence="17" id="KW-1185">Reference proteome</keyword>
<dbReference type="InterPro" id="IPR005760">
    <property type="entry name" value="A/G_AdeGlyc_MutY"/>
</dbReference>
<dbReference type="Pfam" id="PF14815">
    <property type="entry name" value="NUDIX_4"/>
    <property type="match status" value="1"/>
</dbReference>
<keyword evidence="9 16" id="KW-0378">Hydrolase</keyword>
<keyword evidence="7" id="KW-0479">Metal-binding</keyword>
<feature type="domain" description="HhH-GPD" evidence="15">
    <location>
        <begin position="39"/>
        <end position="195"/>
    </location>
</feature>
<keyword evidence="10 14" id="KW-0408">Iron</keyword>
<evidence type="ECO:0000313" key="17">
    <source>
        <dbReference type="Proteomes" id="UP001268089"/>
    </source>
</evidence>
<accession>A0ABU1ZS34</accession>
<keyword evidence="12" id="KW-0234">DNA repair</keyword>
<comment type="caution">
    <text evidence="16">The sequence shown here is derived from an EMBL/GenBank/DDBJ whole genome shotgun (WGS) entry which is preliminary data.</text>
</comment>
<keyword evidence="11" id="KW-0411">Iron-sulfur</keyword>
<dbReference type="InterPro" id="IPR000445">
    <property type="entry name" value="HhH_motif"/>
</dbReference>
<dbReference type="InterPro" id="IPR011257">
    <property type="entry name" value="DNA_glycosylase"/>
</dbReference>
<dbReference type="InterPro" id="IPR023170">
    <property type="entry name" value="HhH_base_excis_C"/>
</dbReference>
<dbReference type="InterPro" id="IPR015797">
    <property type="entry name" value="NUDIX_hydrolase-like_dom_sf"/>
</dbReference>
<dbReference type="Pfam" id="PF00730">
    <property type="entry name" value="HhH-GPD"/>
    <property type="match status" value="1"/>
</dbReference>
<dbReference type="EC" id="3.2.2.31" evidence="4 14"/>
<evidence type="ECO:0000256" key="4">
    <source>
        <dbReference type="ARBA" id="ARBA00012045"/>
    </source>
</evidence>
<gene>
    <name evidence="16" type="ORF">J2X15_003649</name>
</gene>
<evidence type="ECO:0000256" key="2">
    <source>
        <dbReference type="ARBA" id="ARBA00002933"/>
    </source>
</evidence>
<evidence type="ECO:0000256" key="12">
    <source>
        <dbReference type="ARBA" id="ARBA00023204"/>
    </source>
</evidence>
<keyword evidence="13 14" id="KW-0326">Glycosidase</keyword>
<evidence type="ECO:0000256" key="14">
    <source>
        <dbReference type="RuleBase" id="RU365096"/>
    </source>
</evidence>
<protein>
    <recommendedName>
        <fullName evidence="5 14">Adenine DNA glycosylase</fullName>
        <ecNumber evidence="4 14">3.2.2.31</ecNumber>
    </recommendedName>
</protein>
<dbReference type="Pfam" id="PF00633">
    <property type="entry name" value="HHH"/>
    <property type="match status" value="1"/>
</dbReference>
<evidence type="ECO:0000256" key="9">
    <source>
        <dbReference type="ARBA" id="ARBA00022801"/>
    </source>
</evidence>
<dbReference type="NCBIfam" id="TIGR01084">
    <property type="entry name" value="mutY"/>
    <property type="match status" value="1"/>
</dbReference>
<dbReference type="GO" id="GO:0016798">
    <property type="term" value="F:hydrolase activity, acting on glycosyl bonds"/>
    <property type="evidence" value="ECO:0007669"/>
    <property type="project" value="UniProtKB-KW"/>
</dbReference>
<dbReference type="SMART" id="SM00478">
    <property type="entry name" value="ENDO3c"/>
    <property type="match status" value="1"/>
</dbReference>
<evidence type="ECO:0000256" key="3">
    <source>
        <dbReference type="ARBA" id="ARBA00008343"/>
    </source>
</evidence>
<dbReference type="EMBL" id="JAVDXO010000010">
    <property type="protein sequence ID" value="MDR7308340.1"/>
    <property type="molecule type" value="Genomic_DNA"/>
</dbReference>
<comment type="catalytic activity">
    <reaction evidence="1 14">
        <text>Hydrolyzes free adenine bases from 7,8-dihydro-8-oxoguanine:adenine mismatched double-stranded DNA, leaving an apurinic site.</text>
        <dbReference type="EC" id="3.2.2.31"/>
    </reaction>
</comment>
<evidence type="ECO:0000256" key="10">
    <source>
        <dbReference type="ARBA" id="ARBA00023004"/>
    </source>
</evidence>
<evidence type="ECO:0000313" key="16">
    <source>
        <dbReference type="EMBL" id="MDR7308340.1"/>
    </source>
</evidence>
<keyword evidence="8 14" id="KW-0227">DNA damage</keyword>
<dbReference type="InterPro" id="IPR044298">
    <property type="entry name" value="MIG/MutY"/>
</dbReference>
<evidence type="ECO:0000256" key="5">
    <source>
        <dbReference type="ARBA" id="ARBA00022023"/>
    </source>
</evidence>
<evidence type="ECO:0000256" key="13">
    <source>
        <dbReference type="ARBA" id="ARBA00023295"/>
    </source>
</evidence>
<reference evidence="16 17" key="1">
    <citation type="submission" date="2023-07" db="EMBL/GenBank/DDBJ databases">
        <title>Sorghum-associated microbial communities from plants grown in Nebraska, USA.</title>
        <authorList>
            <person name="Schachtman D."/>
        </authorList>
    </citation>
    <scope>NUCLEOTIDE SEQUENCE [LARGE SCALE GENOMIC DNA]</scope>
    <source>
        <strain evidence="16 17">BE308</strain>
    </source>
</reference>
<comment type="similarity">
    <text evidence="3 14">Belongs to the Nth/MutY family.</text>
</comment>
<dbReference type="SMART" id="SM00525">
    <property type="entry name" value="FES"/>
    <property type="match status" value="1"/>
</dbReference>
<evidence type="ECO:0000259" key="15">
    <source>
        <dbReference type="SMART" id="SM00478"/>
    </source>
</evidence>
<organism evidence="16 17">
    <name type="scientific">Rhodoferax saidenbachensis</name>
    <dbReference type="NCBI Taxonomy" id="1484693"/>
    <lineage>
        <taxon>Bacteria</taxon>
        <taxon>Pseudomonadati</taxon>
        <taxon>Pseudomonadota</taxon>
        <taxon>Betaproteobacteria</taxon>
        <taxon>Burkholderiales</taxon>
        <taxon>Comamonadaceae</taxon>
        <taxon>Rhodoferax</taxon>
    </lineage>
</organism>
<dbReference type="Gene3D" id="1.10.340.30">
    <property type="entry name" value="Hypothetical protein, domain 2"/>
    <property type="match status" value="1"/>
</dbReference>
<sequence length="347" mass="37874">MADSNFATQVVAWQRQHGRNTLPWQNTQDPYRVWLSEIMLQQTQVVTVMGYFARFLERCPTVADLAAASSDEVMGLWSGLGYYSRARNLHRCAQLVVELHGGQFPRDAATLTTLPGIGRSTAAAIASLCFGERVAILDANVKRVVTRVLGFDADLASSANEKKLWDAATGLLPAAKHAVADMPRYTQGMMDLGATVCSPKKPSCLLCPVLSHCAAARAGDPERYPVRTRKLKRSSQSLWLLWAQRSDGAVWLAKRPTPGVWAGLQCFPLFDSEEALRAALPAQMAKGVEMLPVFTHVLTHKDLFMHAARVDIAQVAINLGAGAWFLPAEWAAAGLPAPVRKLLEKSA</sequence>
<dbReference type="InterPro" id="IPR003265">
    <property type="entry name" value="HhH-GPD_domain"/>
</dbReference>
<evidence type="ECO:0000256" key="11">
    <source>
        <dbReference type="ARBA" id="ARBA00023014"/>
    </source>
</evidence>
<keyword evidence="6" id="KW-0004">4Fe-4S</keyword>
<proteinExistence type="inferred from homology"/>
<dbReference type="CDD" id="cd00056">
    <property type="entry name" value="ENDO3c"/>
    <property type="match status" value="1"/>
</dbReference>
<evidence type="ECO:0000256" key="8">
    <source>
        <dbReference type="ARBA" id="ARBA00022763"/>
    </source>
</evidence>
<evidence type="ECO:0000256" key="7">
    <source>
        <dbReference type="ARBA" id="ARBA00022723"/>
    </source>
</evidence>
<dbReference type="SUPFAM" id="SSF48150">
    <property type="entry name" value="DNA-glycosylase"/>
    <property type="match status" value="1"/>
</dbReference>